<reference evidence="1 2" key="1">
    <citation type="submission" date="2014-07" db="EMBL/GenBank/DDBJ databases">
        <authorList>
            <person name="Urmite Genomes Urmite Genomes"/>
        </authorList>
    </citation>
    <scope>NUCLEOTIDE SEQUENCE [LARGE SCALE GENOMIC DNA]</scope>
    <source>
        <strain evidence="1 2">13MG44_air</strain>
    </source>
</reference>
<gene>
    <name evidence="1" type="ORF">BN1048_00561</name>
</gene>
<organism evidence="1 2">
    <name type="scientific">Jeotgalicoccus saudimassiliensis</name>
    <dbReference type="NCBI Taxonomy" id="1461582"/>
    <lineage>
        <taxon>Bacteria</taxon>
        <taxon>Bacillati</taxon>
        <taxon>Bacillota</taxon>
        <taxon>Bacilli</taxon>
        <taxon>Bacillales</taxon>
        <taxon>Staphylococcaceae</taxon>
        <taxon>Jeotgalicoccus</taxon>
    </lineage>
</organism>
<accession>A0A078LWP7</accession>
<dbReference type="STRING" id="1461582.BN1048_00561"/>
<evidence type="ECO:0000313" key="1">
    <source>
        <dbReference type="EMBL" id="CDZ99618.1"/>
    </source>
</evidence>
<dbReference type="EMBL" id="CCSE01000001">
    <property type="protein sequence ID" value="CDZ99618.1"/>
    <property type="molecule type" value="Genomic_DNA"/>
</dbReference>
<sequence>MSPKMGRPFLHLKIKSANPDKFSENYVTFMA</sequence>
<dbReference type="AlphaFoldDB" id="A0A078LWP7"/>
<name>A0A078LWP7_9STAP</name>
<evidence type="ECO:0000313" key="2">
    <source>
        <dbReference type="Proteomes" id="UP000044136"/>
    </source>
</evidence>
<proteinExistence type="predicted"/>
<dbReference type="Proteomes" id="UP000044136">
    <property type="component" value="Unassembled WGS sequence"/>
</dbReference>
<dbReference type="HOGENOM" id="CLU_3396972_0_0_9"/>
<keyword evidence="2" id="KW-1185">Reference proteome</keyword>
<protein>
    <submittedName>
        <fullName evidence="1">Uncharacterized protein</fullName>
    </submittedName>
</protein>